<dbReference type="AlphaFoldDB" id="A0A930YH50"/>
<keyword evidence="2" id="KW-1185">Reference proteome</keyword>
<accession>A0A930YH50</accession>
<sequence>MTDAATGAGRRLISFYQVPPKKSLNSLGVELLPIDQADGFALPGPAVVGIVYVRHPIDAHELIPFADYDEKLAQDRYNEALRVFTKLGAARIVATSRRQTTKQVAGRLGIKRLGADLGAGKDATWSLTFDQEGKGGVPLDPRPLRFRDEPMLDAVCDGVLHLGVKKGRIQITRSSTLGVDGELGLRLRKAGFKLGVSGTKATVTEFVIEAAFTADAAKELDAVVAKTEPTPIPARRSLLRRNLARGG</sequence>
<name>A0A930YH50_9ACTN</name>
<dbReference type="EMBL" id="JADKPO010000002">
    <property type="protein sequence ID" value="MBF4766618.1"/>
    <property type="molecule type" value="Genomic_DNA"/>
</dbReference>
<evidence type="ECO:0000313" key="2">
    <source>
        <dbReference type="Proteomes" id="UP000660668"/>
    </source>
</evidence>
<proteinExistence type="predicted"/>
<evidence type="ECO:0000313" key="1">
    <source>
        <dbReference type="EMBL" id="MBF4766618.1"/>
    </source>
</evidence>
<comment type="caution">
    <text evidence="1">The sequence shown here is derived from an EMBL/GenBank/DDBJ whole genome shotgun (WGS) entry which is preliminary data.</text>
</comment>
<dbReference type="RefSeq" id="WP_194694773.1">
    <property type="nucleotide sequence ID" value="NZ_JADKPO010000002.1"/>
</dbReference>
<reference evidence="1" key="1">
    <citation type="submission" date="2020-11" db="EMBL/GenBank/DDBJ databases">
        <title>Nocardioides cynanchi sp. nov., isolated from soil of rhizosphere of Cynanchum wilfordii.</title>
        <authorList>
            <person name="Lee J.-S."/>
            <person name="Suh M.K."/>
            <person name="Kim J.-S."/>
        </authorList>
    </citation>
    <scope>NUCLEOTIDE SEQUENCE</scope>
    <source>
        <strain evidence="1">KCTC 19276</strain>
    </source>
</reference>
<dbReference type="Proteomes" id="UP000660668">
    <property type="component" value="Unassembled WGS sequence"/>
</dbReference>
<protein>
    <submittedName>
        <fullName evidence="1">Uncharacterized protein</fullName>
    </submittedName>
</protein>
<gene>
    <name evidence="1" type="ORF">ISU10_02410</name>
</gene>
<organism evidence="1 2">
    <name type="scientific">Nocardioides agariphilus</name>
    <dbReference type="NCBI Taxonomy" id="433664"/>
    <lineage>
        <taxon>Bacteria</taxon>
        <taxon>Bacillati</taxon>
        <taxon>Actinomycetota</taxon>
        <taxon>Actinomycetes</taxon>
        <taxon>Propionibacteriales</taxon>
        <taxon>Nocardioidaceae</taxon>
        <taxon>Nocardioides</taxon>
    </lineage>
</organism>